<dbReference type="HOGENOM" id="CLU_2814346_0_0_1"/>
<dbReference type="AlphaFoldDB" id="I2FYQ9"/>
<reference evidence="1 2" key="1">
    <citation type="journal article" date="2012" name="Plant Cell">
        <title>Genome comparison of barley and maize smut fungi reveals targeted loss of RNA silencing components and species-specific presence of transposable elements.</title>
        <authorList>
            <person name="Laurie J.D."/>
            <person name="Ali S."/>
            <person name="Linning R."/>
            <person name="Mannhaupt G."/>
            <person name="Wong P."/>
            <person name="Gueldener U."/>
            <person name="Muensterkoetter M."/>
            <person name="Moore R."/>
            <person name="Kahmann R."/>
            <person name="Bakkeren G."/>
            <person name="Schirawski J."/>
        </authorList>
    </citation>
    <scope>NUCLEOTIDE SEQUENCE [LARGE SCALE GENOMIC DNA]</scope>
    <source>
        <strain evidence="2">Uh4875-4</strain>
    </source>
</reference>
<dbReference type="EMBL" id="CAGI01000170">
    <property type="protein sequence ID" value="CCF52052.1"/>
    <property type="molecule type" value="Genomic_DNA"/>
</dbReference>
<dbReference type="Proteomes" id="UP000006174">
    <property type="component" value="Unassembled WGS sequence"/>
</dbReference>
<accession>I2FYQ9</accession>
<evidence type="ECO:0000313" key="1">
    <source>
        <dbReference type="EMBL" id="CCF52052.1"/>
    </source>
</evidence>
<comment type="caution">
    <text evidence="1">The sequence shown here is derived from an EMBL/GenBank/DDBJ whole genome shotgun (WGS) entry which is preliminary data.</text>
</comment>
<proteinExistence type="predicted"/>
<protein>
    <submittedName>
        <fullName evidence="1">Uncharacterized protein</fullName>
    </submittedName>
</protein>
<keyword evidence="2" id="KW-1185">Reference proteome</keyword>
<organism evidence="1 2">
    <name type="scientific">Ustilago hordei</name>
    <name type="common">Barley covered smut fungus</name>
    <dbReference type="NCBI Taxonomy" id="120017"/>
    <lineage>
        <taxon>Eukaryota</taxon>
        <taxon>Fungi</taxon>
        <taxon>Dikarya</taxon>
        <taxon>Basidiomycota</taxon>
        <taxon>Ustilaginomycotina</taxon>
        <taxon>Ustilaginomycetes</taxon>
        <taxon>Ustilaginales</taxon>
        <taxon>Ustilaginaceae</taxon>
        <taxon>Ustilago</taxon>
    </lineage>
</organism>
<sequence length="67" mass="7729">MALYEDRRDMLIGLIIRVYHPPPPPLLLLSYSHSFFLYLVRGEELKVLQQRTNKTSSDVVSRPITSG</sequence>
<evidence type="ECO:0000313" key="2">
    <source>
        <dbReference type="Proteomes" id="UP000006174"/>
    </source>
</evidence>
<name>I2FYQ9_USTHO</name>
<gene>
    <name evidence="1" type="ORF">UHOR_05188</name>
</gene>